<comment type="subcellular location">
    <subcellularLocation>
        <location evidence="1">Cell membrane</location>
        <topology evidence="1">Multi-pass membrane protein</topology>
    </subcellularLocation>
</comment>
<evidence type="ECO:0000313" key="7">
    <source>
        <dbReference type="Proteomes" id="UP000198597"/>
    </source>
</evidence>
<dbReference type="Pfam" id="PF06081">
    <property type="entry name" value="ArAE_1"/>
    <property type="match status" value="1"/>
</dbReference>
<dbReference type="RefSeq" id="WP_089969842.1">
    <property type="nucleotide sequence ID" value="NZ_CP071376.1"/>
</dbReference>
<evidence type="ECO:0000256" key="1">
    <source>
        <dbReference type="ARBA" id="ARBA00004651"/>
    </source>
</evidence>
<keyword evidence="3" id="KW-0812">Transmembrane</keyword>
<keyword evidence="7" id="KW-1185">Reference proteome</keyword>
<keyword evidence="5" id="KW-0472">Membrane</keyword>
<gene>
    <name evidence="6" type="ORF">SAMN04488529_106106</name>
</gene>
<evidence type="ECO:0000256" key="2">
    <source>
        <dbReference type="ARBA" id="ARBA00022475"/>
    </source>
</evidence>
<evidence type="ECO:0000256" key="3">
    <source>
        <dbReference type="ARBA" id="ARBA00022692"/>
    </source>
</evidence>
<name>A0A1H0T802_9CLOT</name>
<dbReference type="OrthoDB" id="1653617at2"/>
<dbReference type="GeneID" id="65309001"/>
<dbReference type="GO" id="GO:0005886">
    <property type="term" value="C:plasma membrane"/>
    <property type="evidence" value="ECO:0007669"/>
    <property type="project" value="UniProtKB-SubCell"/>
</dbReference>
<dbReference type="EMBL" id="FNJM01000006">
    <property type="protein sequence ID" value="SDP49931.1"/>
    <property type="molecule type" value="Genomic_DNA"/>
</dbReference>
<protein>
    <submittedName>
        <fullName evidence="6">Aromatic acid exporter family member 1</fullName>
    </submittedName>
</protein>
<accession>A0A1H0T802</accession>
<evidence type="ECO:0000256" key="4">
    <source>
        <dbReference type="ARBA" id="ARBA00022989"/>
    </source>
</evidence>
<dbReference type="Proteomes" id="UP000198597">
    <property type="component" value="Unassembled WGS sequence"/>
</dbReference>
<keyword evidence="2" id="KW-1003">Cell membrane</keyword>
<proteinExistence type="predicted"/>
<reference evidence="6 7" key="1">
    <citation type="submission" date="2016-10" db="EMBL/GenBank/DDBJ databases">
        <authorList>
            <person name="de Groot N.N."/>
        </authorList>
    </citation>
    <scope>NUCLEOTIDE SEQUENCE [LARGE SCALE GENOMIC DNA]</scope>
    <source>
        <strain evidence="6 7">DSM 12272</strain>
    </source>
</reference>
<keyword evidence="4" id="KW-1133">Transmembrane helix</keyword>
<dbReference type="InterPro" id="IPR010343">
    <property type="entry name" value="ArAE_1"/>
</dbReference>
<evidence type="ECO:0000313" key="6">
    <source>
        <dbReference type="EMBL" id="SDP49931.1"/>
    </source>
</evidence>
<sequence>MSDFKLPRIGLRNIKTAISVCICLILFSKDPFFAAIASIMCMQDTVEHSLKIATNRVVGTLLGGLLGLIFLYLTRWLQAETFTPYITSIGVVIAIYLCNLLKRPAASAMSSLVLIAIMIAPATSNPFIYASKRTIETIFGITVSILVNKYIKPPKEQD</sequence>
<organism evidence="6 7">
    <name type="scientific">Clostridium gasigenes</name>
    <dbReference type="NCBI Taxonomy" id="94869"/>
    <lineage>
        <taxon>Bacteria</taxon>
        <taxon>Bacillati</taxon>
        <taxon>Bacillota</taxon>
        <taxon>Clostridia</taxon>
        <taxon>Eubacteriales</taxon>
        <taxon>Clostridiaceae</taxon>
        <taxon>Clostridium</taxon>
    </lineage>
</organism>
<dbReference type="AlphaFoldDB" id="A0A1H0T802"/>
<dbReference type="STRING" id="94869.SAMN04488529_106106"/>
<evidence type="ECO:0000256" key="5">
    <source>
        <dbReference type="ARBA" id="ARBA00023136"/>
    </source>
</evidence>